<accession>A0A5J5FQW1</accession>
<comment type="caution">
    <text evidence="3">The sequence shown here is derived from an EMBL/GenBank/DDBJ whole genome shotgun (WGS) entry which is preliminary data.</text>
</comment>
<dbReference type="PROSITE" id="PS00107">
    <property type="entry name" value="PROTEIN_KINASE_ATP"/>
    <property type="match status" value="1"/>
</dbReference>
<dbReference type="PROSITE" id="PS50011">
    <property type="entry name" value="PROTEIN_KINASE_DOM"/>
    <property type="match status" value="1"/>
</dbReference>
<evidence type="ECO:0000259" key="2">
    <source>
        <dbReference type="PROSITE" id="PS50011"/>
    </source>
</evidence>
<evidence type="ECO:0000313" key="4">
    <source>
        <dbReference type="Proteomes" id="UP000367750"/>
    </source>
</evidence>
<sequence>MLNRLRRFAAAWRDYRHPAGSLIGGRFRTERVLGIGSYGIVLYCRDEKEGGAVAVKVAKPTKADAGRRLLAREREVLSGLDHPFIPAIRAYGENRRGSWLALDYIAGRTLEDLIFAEGRRFGERECLEWALELLERVSHVHDRGFVHLDLRIPNVLLEANGLYLIDFGLARPIGGGSGPLWEEYDTEALGMPRSLRPPGIQSDLCDIGHMMLFMLYSAYEPEHGAPERVWEEELDLSSSLHAVLHRLLGSGKPYAGTADCIAELTGILADCRTPGP</sequence>
<gene>
    <name evidence="3" type="ORF">F4V43_19385</name>
</gene>
<protein>
    <submittedName>
        <fullName evidence="3">Protein kinase family protein</fullName>
    </submittedName>
</protein>
<dbReference type="SUPFAM" id="SSF56112">
    <property type="entry name" value="Protein kinase-like (PK-like)"/>
    <property type="match status" value="1"/>
</dbReference>
<dbReference type="GO" id="GO:0005524">
    <property type="term" value="F:ATP binding"/>
    <property type="evidence" value="ECO:0007669"/>
    <property type="project" value="UniProtKB-UniRule"/>
</dbReference>
<dbReference type="AlphaFoldDB" id="A0A5J5FQW1"/>
<keyword evidence="1" id="KW-0067">ATP-binding</keyword>
<dbReference type="CDD" id="cd00180">
    <property type="entry name" value="PKc"/>
    <property type="match status" value="1"/>
</dbReference>
<organism evidence="3 4">
    <name type="scientific">Paenibacillus spiritus</name>
    <dbReference type="NCBI Taxonomy" id="2496557"/>
    <lineage>
        <taxon>Bacteria</taxon>
        <taxon>Bacillati</taxon>
        <taxon>Bacillota</taxon>
        <taxon>Bacilli</taxon>
        <taxon>Bacillales</taxon>
        <taxon>Paenibacillaceae</taxon>
        <taxon>Paenibacillus</taxon>
    </lineage>
</organism>
<evidence type="ECO:0000313" key="3">
    <source>
        <dbReference type="EMBL" id="KAA8995421.1"/>
    </source>
</evidence>
<feature type="binding site" evidence="1">
    <location>
        <position position="56"/>
    </location>
    <ligand>
        <name>ATP</name>
        <dbReference type="ChEBI" id="CHEBI:30616"/>
    </ligand>
</feature>
<keyword evidence="3" id="KW-0418">Kinase</keyword>
<dbReference type="Pfam" id="PF00069">
    <property type="entry name" value="Pkinase"/>
    <property type="match status" value="1"/>
</dbReference>
<dbReference type="Gene3D" id="1.10.510.10">
    <property type="entry name" value="Transferase(Phosphotransferase) domain 1"/>
    <property type="match status" value="1"/>
</dbReference>
<reference evidence="3 4" key="1">
    <citation type="submission" date="2019-09" db="EMBL/GenBank/DDBJ databases">
        <title>Bacillus ochoae sp. nov., Paenibacillus whitsoniae sp. nov., Paenibacillus spiritus sp. nov. Isolated from the Mars Exploration Rover during spacecraft assembly.</title>
        <authorList>
            <person name="Seuylemezian A."/>
            <person name="Vaishampayan P."/>
        </authorList>
    </citation>
    <scope>NUCLEOTIDE SEQUENCE [LARGE SCALE GENOMIC DNA]</scope>
    <source>
        <strain evidence="3 4">MER_111</strain>
    </source>
</reference>
<dbReference type="Proteomes" id="UP000367750">
    <property type="component" value="Unassembled WGS sequence"/>
</dbReference>
<dbReference type="OrthoDB" id="9788659at2"/>
<dbReference type="RefSeq" id="WP_150459911.1">
    <property type="nucleotide sequence ID" value="NZ_VYKK01000043.1"/>
</dbReference>
<keyword evidence="3" id="KW-0808">Transferase</keyword>
<dbReference type="InterPro" id="IPR000719">
    <property type="entry name" value="Prot_kinase_dom"/>
</dbReference>
<dbReference type="EMBL" id="VYKK01000043">
    <property type="protein sequence ID" value="KAA8995421.1"/>
    <property type="molecule type" value="Genomic_DNA"/>
</dbReference>
<evidence type="ECO:0000256" key="1">
    <source>
        <dbReference type="PROSITE-ProRule" id="PRU10141"/>
    </source>
</evidence>
<dbReference type="GO" id="GO:0004672">
    <property type="term" value="F:protein kinase activity"/>
    <property type="evidence" value="ECO:0007669"/>
    <property type="project" value="InterPro"/>
</dbReference>
<keyword evidence="4" id="KW-1185">Reference proteome</keyword>
<feature type="domain" description="Protein kinase" evidence="2">
    <location>
        <begin position="27"/>
        <end position="276"/>
    </location>
</feature>
<dbReference type="InterPro" id="IPR011009">
    <property type="entry name" value="Kinase-like_dom_sf"/>
</dbReference>
<dbReference type="PANTHER" id="PTHR24347">
    <property type="entry name" value="SERINE/THREONINE-PROTEIN KINASE"/>
    <property type="match status" value="1"/>
</dbReference>
<dbReference type="InterPro" id="IPR017441">
    <property type="entry name" value="Protein_kinase_ATP_BS"/>
</dbReference>
<proteinExistence type="predicted"/>
<name>A0A5J5FQW1_9BACL</name>
<keyword evidence="1" id="KW-0547">Nucleotide-binding</keyword>